<feature type="transmembrane region" description="Helical" evidence="7">
    <location>
        <begin position="170"/>
        <end position="194"/>
    </location>
</feature>
<keyword evidence="2" id="KW-0813">Transport</keyword>
<feature type="transmembrane region" description="Helical" evidence="7">
    <location>
        <begin position="111"/>
        <end position="132"/>
    </location>
</feature>
<feature type="domain" description="Major facilitator superfamily (MFS) profile" evidence="8">
    <location>
        <begin position="20"/>
        <end position="501"/>
    </location>
</feature>
<dbReference type="CDD" id="cd17321">
    <property type="entry name" value="MFS_MMR_MDR_like"/>
    <property type="match status" value="1"/>
</dbReference>
<evidence type="ECO:0000256" key="3">
    <source>
        <dbReference type="ARBA" id="ARBA00022475"/>
    </source>
</evidence>
<reference evidence="9" key="1">
    <citation type="journal article" date="2022" name="Pest Manag. Sci.">
        <title>Glutamicibacter halophytocola-mediated host fitness of potato tuber moth on Solanaceae crops.</title>
        <authorList>
            <person name="Wang W."/>
            <person name="Xiao G."/>
            <person name="Du G."/>
            <person name="Chang L."/>
            <person name="Yang Y."/>
            <person name="Ye J."/>
            <person name="Chen B."/>
        </authorList>
    </citation>
    <scope>NUCLEOTIDE SEQUENCE</scope>
    <source>
        <strain evidence="9">S2</strain>
    </source>
</reference>
<evidence type="ECO:0000259" key="8">
    <source>
        <dbReference type="PROSITE" id="PS50850"/>
    </source>
</evidence>
<dbReference type="InterPro" id="IPR036259">
    <property type="entry name" value="MFS_trans_sf"/>
</dbReference>
<dbReference type="Pfam" id="PF07690">
    <property type="entry name" value="MFS_1"/>
    <property type="match status" value="1"/>
</dbReference>
<dbReference type="SUPFAM" id="SSF103473">
    <property type="entry name" value="MFS general substrate transporter"/>
    <property type="match status" value="1"/>
</dbReference>
<evidence type="ECO:0000313" key="10">
    <source>
        <dbReference type="Proteomes" id="UP001060018"/>
    </source>
</evidence>
<keyword evidence="4 7" id="KW-0812">Transmembrane</keyword>
<dbReference type="Gene3D" id="1.20.1250.20">
    <property type="entry name" value="MFS general substrate transporter like domains"/>
    <property type="match status" value="1"/>
</dbReference>
<dbReference type="InterPro" id="IPR011701">
    <property type="entry name" value="MFS"/>
</dbReference>
<dbReference type="GO" id="GO:0005886">
    <property type="term" value="C:plasma membrane"/>
    <property type="evidence" value="ECO:0007669"/>
    <property type="project" value="UniProtKB-SubCell"/>
</dbReference>
<keyword evidence="5 7" id="KW-1133">Transmembrane helix</keyword>
<feature type="transmembrane region" description="Helical" evidence="7">
    <location>
        <begin position="362"/>
        <end position="384"/>
    </location>
</feature>
<sequence length="505" mass="52620">MSSNISERATVLSKPRRWAALAVLIFPVLLISVDNTVLSFAVPAITAALSPSGNQLLWIIDIYPLVLAGLLVPMGSFGDRIGRRRLLLIGATGFALVSAVAAFATNAEQLVAARALLGIFGAMLMPATLSLIRTIFPDATERRAAVAVWAAAFSGGAVLGPIVGGLLLEHFWWGSVFLMAVPMLLPLLIGGLILVPESKDPNPGRVDPLSIVLIIFALLPFTYAIKSFTTAPWFVLVAAVAVAVICGVAFVRRQLKQESPMLDVRLFKNAPFSGALMVNLIGVFSLVGFIYFVSQHLQLITGLSPIEAGLWMTPGLVLTMLFGLVAVALSRRFGSPNIMAVGLLFSAIAYVLVMVAGEGSNAVLLMVAFALLGTGIGMTETLSNDMTLAAVPAPKAGAASAISETAYEIGSVLGVAVLGTILNSVYSSKLLVPGSLSPEQTELASETLGGAHQVASSLNGSDAQALIESAAQAFDHGVLLTSSIASLLSLVAAVLVLRVIKPAIR</sequence>
<feature type="transmembrane region" description="Helical" evidence="7">
    <location>
        <begin position="338"/>
        <end position="356"/>
    </location>
</feature>
<evidence type="ECO:0000256" key="2">
    <source>
        <dbReference type="ARBA" id="ARBA00022448"/>
    </source>
</evidence>
<feature type="transmembrane region" description="Helical" evidence="7">
    <location>
        <begin position="231"/>
        <end position="251"/>
    </location>
</feature>
<comment type="subcellular location">
    <subcellularLocation>
        <location evidence="1">Cell membrane</location>
        <topology evidence="1">Multi-pass membrane protein</topology>
    </subcellularLocation>
</comment>
<feature type="transmembrane region" description="Helical" evidence="7">
    <location>
        <begin position="206"/>
        <end position="225"/>
    </location>
</feature>
<protein>
    <submittedName>
        <fullName evidence="9">MFS transporter</fullName>
    </submittedName>
</protein>
<feature type="transmembrane region" description="Helical" evidence="7">
    <location>
        <begin position="144"/>
        <end position="164"/>
    </location>
</feature>
<dbReference type="PANTHER" id="PTHR42718">
    <property type="entry name" value="MAJOR FACILITATOR SUPERFAMILY MULTIDRUG TRANSPORTER MFSC"/>
    <property type="match status" value="1"/>
</dbReference>
<keyword evidence="3" id="KW-1003">Cell membrane</keyword>
<evidence type="ECO:0000256" key="4">
    <source>
        <dbReference type="ARBA" id="ARBA00022692"/>
    </source>
</evidence>
<evidence type="ECO:0000256" key="5">
    <source>
        <dbReference type="ARBA" id="ARBA00022989"/>
    </source>
</evidence>
<feature type="transmembrane region" description="Helical" evidence="7">
    <location>
        <begin position="272"/>
        <end position="293"/>
    </location>
</feature>
<dbReference type="PANTHER" id="PTHR42718:SF47">
    <property type="entry name" value="METHYL VIOLOGEN RESISTANCE PROTEIN SMVA"/>
    <property type="match status" value="1"/>
</dbReference>
<evidence type="ECO:0000256" key="1">
    <source>
        <dbReference type="ARBA" id="ARBA00004651"/>
    </source>
</evidence>
<dbReference type="GO" id="GO:0022857">
    <property type="term" value="F:transmembrane transporter activity"/>
    <property type="evidence" value="ECO:0007669"/>
    <property type="project" value="InterPro"/>
</dbReference>
<feature type="transmembrane region" description="Helical" evidence="7">
    <location>
        <begin position="478"/>
        <end position="500"/>
    </location>
</feature>
<feature type="transmembrane region" description="Helical" evidence="7">
    <location>
        <begin position="55"/>
        <end position="74"/>
    </location>
</feature>
<name>A0AA95BPL1_9MICC</name>
<dbReference type="Gene3D" id="1.20.1720.10">
    <property type="entry name" value="Multidrug resistance protein D"/>
    <property type="match status" value="1"/>
</dbReference>
<feature type="transmembrane region" description="Helical" evidence="7">
    <location>
        <begin position="405"/>
        <end position="426"/>
    </location>
</feature>
<dbReference type="AlphaFoldDB" id="A0AA95BPL1"/>
<dbReference type="RefSeq" id="WP_257745425.1">
    <property type="nucleotide sequence ID" value="NZ_CP102487.1"/>
</dbReference>
<evidence type="ECO:0000256" key="7">
    <source>
        <dbReference type="SAM" id="Phobius"/>
    </source>
</evidence>
<evidence type="ECO:0000256" key="6">
    <source>
        <dbReference type="ARBA" id="ARBA00023136"/>
    </source>
</evidence>
<dbReference type="InterPro" id="IPR020846">
    <property type="entry name" value="MFS_dom"/>
</dbReference>
<evidence type="ECO:0000313" key="9">
    <source>
        <dbReference type="EMBL" id="UUX58300.1"/>
    </source>
</evidence>
<proteinExistence type="predicted"/>
<accession>A0AA95BPL1</accession>
<gene>
    <name evidence="9" type="ORF">NUH22_13470</name>
</gene>
<dbReference type="PROSITE" id="PS50850">
    <property type="entry name" value="MFS"/>
    <property type="match status" value="1"/>
</dbReference>
<organism evidence="9 10">
    <name type="scientific">Glutamicibacter halophytocola</name>
    <dbReference type="NCBI Taxonomy" id="1933880"/>
    <lineage>
        <taxon>Bacteria</taxon>
        <taxon>Bacillati</taxon>
        <taxon>Actinomycetota</taxon>
        <taxon>Actinomycetes</taxon>
        <taxon>Micrococcales</taxon>
        <taxon>Micrococcaceae</taxon>
        <taxon>Glutamicibacter</taxon>
    </lineage>
</organism>
<feature type="transmembrane region" description="Helical" evidence="7">
    <location>
        <begin position="86"/>
        <end position="105"/>
    </location>
</feature>
<keyword evidence="6 7" id="KW-0472">Membrane</keyword>
<dbReference type="EMBL" id="CP102487">
    <property type="protein sequence ID" value="UUX58300.1"/>
    <property type="molecule type" value="Genomic_DNA"/>
</dbReference>
<dbReference type="Proteomes" id="UP001060018">
    <property type="component" value="Chromosome"/>
</dbReference>
<feature type="transmembrane region" description="Helical" evidence="7">
    <location>
        <begin position="308"/>
        <end position="329"/>
    </location>
</feature>